<name>A0ABN2LM58_9ACTN</name>
<dbReference type="RefSeq" id="WP_344127553.1">
    <property type="nucleotide sequence ID" value="NZ_BAAALT010000034.1"/>
</dbReference>
<organism evidence="1 2">
    <name type="scientific">Luedemannella flava</name>
    <dbReference type="NCBI Taxonomy" id="349316"/>
    <lineage>
        <taxon>Bacteria</taxon>
        <taxon>Bacillati</taxon>
        <taxon>Actinomycetota</taxon>
        <taxon>Actinomycetes</taxon>
        <taxon>Micromonosporales</taxon>
        <taxon>Micromonosporaceae</taxon>
        <taxon>Luedemannella</taxon>
    </lineage>
</organism>
<evidence type="ECO:0000313" key="2">
    <source>
        <dbReference type="Proteomes" id="UP001500218"/>
    </source>
</evidence>
<evidence type="ECO:0000313" key="1">
    <source>
        <dbReference type="EMBL" id="GAA1793524.1"/>
    </source>
</evidence>
<dbReference type="EMBL" id="BAAALT010000034">
    <property type="protein sequence ID" value="GAA1793524.1"/>
    <property type="molecule type" value="Genomic_DNA"/>
</dbReference>
<proteinExistence type="predicted"/>
<dbReference type="Proteomes" id="UP001500218">
    <property type="component" value="Unassembled WGS sequence"/>
</dbReference>
<accession>A0ABN2LM58</accession>
<protein>
    <submittedName>
        <fullName evidence="1">Uncharacterized protein</fullName>
    </submittedName>
</protein>
<gene>
    <name evidence="1" type="ORF">GCM10009682_14230</name>
</gene>
<sequence length="224" mass="23818">MERQRTKAVGVVSAAATVVLLFTGFVADVLGIRSALVSDEEPTREVTVTYVPPPSVAITTDTPIVHEPPVVTRAAVTTTAIETTAAAPPCIVGSWLLNYYRLDETVTGVGTVRMSLVQGGQLVTFRADGTFHGTADLTLEGRASTGDLLARRIAGSGRGDYTVSGDALSQTGVTSSGTNVFYRNHVVTNQINGPIWVDWSVTYTCSATTLTIDGDDQYARYTRQ</sequence>
<reference evidence="1 2" key="1">
    <citation type="journal article" date="2019" name="Int. J. Syst. Evol. Microbiol.">
        <title>The Global Catalogue of Microorganisms (GCM) 10K type strain sequencing project: providing services to taxonomists for standard genome sequencing and annotation.</title>
        <authorList>
            <consortium name="The Broad Institute Genomics Platform"/>
            <consortium name="The Broad Institute Genome Sequencing Center for Infectious Disease"/>
            <person name="Wu L."/>
            <person name="Ma J."/>
        </authorList>
    </citation>
    <scope>NUCLEOTIDE SEQUENCE [LARGE SCALE GENOMIC DNA]</scope>
    <source>
        <strain evidence="1 2">JCM 13250</strain>
    </source>
</reference>
<comment type="caution">
    <text evidence="1">The sequence shown here is derived from an EMBL/GenBank/DDBJ whole genome shotgun (WGS) entry which is preliminary data.</text>
</comment>
<keyword evidence="2" id="KW-1185">Reference proteome</keyword>